<gene>
    <name evidence="12" type="ORF">LZT28_23015</name>
</gene>
<evidence type="ECO:0000259" key="11">
    <source>
        <dbReference type="PROSITE" id="PS51829"/>
    </source>
</evidence>
<dbReference type="PRINTS" id="PR00205">
    <property type="entry name" value="CADHERIN"/>
</dbReference>
<keyword evidence="6" id="KW-0106">Calcium</keyword>
<feature type="non-terminal residue" evidence="12">
    <location>
        <position position="1"/>
    </location>
</feature>
<evidence type="ECO:0000256" key="6">
    <source>
        <dbReference type="ARBA" id="ARBA00022837"/>
    </source>
</evidence>
<keyword evidence="8" id="KW-1133">Transmembrane helix</keyword>
<evidence type="ECO:0000313" key="12">
    <source>
        <dbReference type="EMBL" id="MCV3291048.1"/>
    </source>
</evidence>
<dbReference type="GO" id="GO:0006508">
    <property type="term" value="P:proteolysis"/>
    <property type="evidence" value="ECO:0007669"/>
    <property type="project" value="UniProtKB-KW"/>
</dbReference>
<dbReference type="RefSeq" id="WP_263686771.1">
    <property type="nucleotide sequence ID" value="NZ_JAJVCY010000156.1"/>
</dbReference>
<dbReference type="InterPro" id="IPR008979">
    <property type="entry name" value="Galactose-bd-like_sf"/>
</dbReference>
<reference evidence="12" key="1">
    <citation type="submission" date="2022-01" db="EMBL/GenBank/DDBJ databases">
        <title>Comparison of Fish pathogen Aeromonas spp.</title>
        <authorList>
            <person name="Dubey S."/>
            <person name="Sorum H."/>
            <person name="Munangandu H.M."/>
        </authorList>
    </citation>
    <scope>NUCLEOTIDE SEQUENCE</scope>
    <source>
        <strain evidence="12">SD/21-15</strain>
    </source>
</reference>
<evidence type="ECO:0000256" key="8">
    <source>
        <dbReference type="ARBA" id="ARBA00022989"/>
    </source>
</evidence>
<keyword evidence="7" id="KW-0130">Cell adhesion</keyword>
<dbReference type="InterPro" id="IPR002126">
    <property type="entry name" value="Cadherin-like_dom"/>
</dbReference>
<evidence type="ECO:0000259" key="10">
    <source>
        <dbReference type="PROSITE" id="PS50268"/>
    </source>
</evidence>
<proteinExistence type="predicted"/>
<feature type="domain" description="Cadherin" evidence="10">
    <location>
        <begin position="267"/>
        <end position="340"/>
    </location>
</feature>
<evidence type="ECO:0000256" key="2">
    <source>
        <dbReference type="ARBA" id="ARBA00022670"/>
    </source>
</evidence>
<dbReference type="InterPro" id="IPR015919">
    <property type="entry name" value="Cadherin-like_sf"/>
</dbReference>
<dbReference type="EMBL" id="JAJVCY010000156">
    <property type="protein sequence ID" value="MCV3291048.1"/>
    <property type="molecule type" value="Genomic_DNA"/>
</dbReference>
<dbReference type="GO" id="GO:0005509">
    <property type="term" value="F:calcium ion binding"/>
    <property type="evidence" value="ECO:0007669"/>
    <property type="project" value="InterPro"/>
</dbReference>
<dbReference type="Pfam" id="PF01483">
    <property type="entry name" value="P_proprotein"/>
    <property type="match status" value="1"/>
</dbReference>
<evidence type="ECO:0000313" key="13">
    <source>
        <dbReference type="Proteomes" id="UP001208651"/>
    </source>
</evidence>
<evidence type="ECO:0000256" key="3">
    <source>
        <dbReference type="ARBA" id="ARBA00022692"/>
    </source>
</evidence>
<dbReference type="GO" id="GO:0005911">
    <property type="term" value="C:cell-cell junction"/>
    <property type="evidence" value="ECO:0007669"/>
    <property type="project" value="TreeGrafter"/>
</dbReference>
<feature type="domain" description="P/Homo B" evidence="11">
    <location>
        <begin position="96"/>
        <end position="256"/>
    </location>
</feature>
<keyword evidence="4" id="KW-0677">Repeat</keyword>
<dbReference type="InterPro" id="IPR002884">
    <property type="entry name" value="P_dom"/>
</dbReference>
<evidence type="ECO:0000256" key="9">
    <source>
        <dbReference type="ARBA" id="ARBA00023136"/>
    </source>
</evidence>
<keyword evidence="9" id="KW-0472">Membrane</keyword>
<evidence type="ECO:0000256" key="7">
    <source>
        <dbReference type="ARBA" id="ARBA00022889"/>
    </source>
</evidence>
<dbReference type="CDD" id="cd11304">
    <property type="entry name" value="Cadherin_repeat"/>
    <property type="match status" value="1"/>
</dbReference>
<organism evidence="12 13">
    <name type="scientific">Aeromonas media</name>
    <dbReference type="NCBI Taxonomy" id="651"/>
    <lineage>
        <taxon>Bacteria</taxon>
        <taxon>Pseudomonadati</taxon>
        <taxon>Pseudomonadota</taxon>
        <taxon>Gammaproteobacteria</taxon>
        <taxon>Aeromonadales</taxon>
        <taxon>Aeromonadaceae</taxon>
        <taxon>Aeromonas</taxon>
    </lineage>
</organism>
<sequence>VATDAAGNASEQAVTLSVVPDIPVITGIVLAGETLGVGDTATITIFIDDDHGIPLNAIDGTLAGYDLTNLTRIDNRTYSAQFTVVEGGQSVAVSGSIPLSFSLEDGLGRDTALYNTPVSGLQAITDFSTTDYRLYVDSDASAADLLSLGFNIQHSYDYDLVISLIAPDDSSIMLVYMRGSSGNNFIDTVIAPGGSALADGSAPFTGTFTPEQAFSNLTGGARGVWTLRIADEAQADVGYLQGWNIQFTDYSGSMGPTSIDAALPVITSADMATAIDENSNVGQTVYIAAATDANNITYSLKAVDDHAAFSINSSTGAVTLSTNPDYETKESYSFTVVATDAAGNASE</sequence>
<keyword evidence="2" id="KW-0645">Protease</keyword>
<dbReference type="Gene3D" id="2.60.120.260">
    <property type="entry name" value="Galactose-binding domain-like"/>
    <property type="match status" value="1"/>
</dbReference>
<dbReference type="PANTHER" id="PTHR24025">
    <property type="entry name" value="DESMOGLEIN FAMILY MEMBER"/>
    <property type="match status" value="1"/>
</dbReference>
<accession>A0AAW5RS97</accession>
<comment type="caution">
    <text evidence="12">The sequence shown here is derived from an EMBL/GenBank/DDBJ whole genome shotgun (WGS) entry which is preliminary data.</text>
</comment>
<dbReference type="PANTHER" id="PTHR24025:SF23">
    <property type="entry name" value="NEURAL-CADHERIN"/>
    <property type="match status" value="1"/>
</dbReference>
<dbReference type="InterPro" id="IPR050971">
    <property type="entry name" value="Cadherin-domain_protein"/>
</dbReference>
<dbReference type="SUPFAM" id="SSF49785">
    <property type="entry name" value="Galactose-binding domain-like"/>
    <property type="match status" value="1"/>
</dbReference>
<name>A0AAW5RS97_AERME</name>
<dbReference type="PROSITE" id="PS51829">
    <property type="entry name" value="P_HOMO_B"/>
    <property type="match status" value="1"/>
</dbReference>
<keyword evidence="5" id="KW-0378">Hydrolase</keyword>
<feature type="non-terminal residue" evidence="12">
    <location>
        <position position="347"/>
    </location>
</feature>
<dbReference type="GO" id="GO:0007156">
    <property type="term" value="P:homophilic cell adhesion via plasma membrane adhesion molecules"/>
    <property type="evidence" value="ECO:0007669"/>
    <property type="project" value="InterPro"/>
</dbReference>
<protein>
    <submittedName>
        <fullName evidence="12">Cadherin domain-containing protein</fullName>
    </submittedName>
</protein>
<dbReference type="Gene3D" id="2.60.40.60">
    <property type="entry name" value="Cadherins"/>
    <property type="match status" value="1"/>
</dbReference>
<comment type="subcellular location">
    <subcellularLocation>
        <location evidence="1">Membrane</location>
    </subcellularLocation>
</comment>
<keyword evidence="3" id="KW-0812">Transmembrane</keyword>
<dbReference type="Pfam" id="PF00028">
    <property type="entry name" value="Cadherin"/>
    <property type="match status" value="1"/>
</dbReference>
<evidence type="ECO:0000256" key="1">
    <source>
        <dbReference type="ARBA" id="ARBA00004370"/>
    </source>
</evidence>
<dbReference type="SUPFAM" id="SSF49313">
    <property type="entry name" value="Cadherin-like"/>
    <property type="match status" value="1"/>
</dbReference>
<evidence type="ECO:0000256" key="5">
    <source>
        <dbReference type="ARBA" id="ARBA00022801"/>
    </source>
</evidence>
<dbReference type="AlphaFoldDB" id="A0AAW5RS97"/>
<dbReference type="GO" id="GO:0004252">
    <property type="term" value="F:serine-type endopeptidase activity"/>
    <property type="evidence" value="ECO:0007669"/>
    <property type="project" value="InterPro"/>
</dbReference>
<dbReference type="GO" id="GO:0016020">
    <property type="term" value="C:membrane"/>
    <property type="evidence" value="ECO:0007669"/>
    <property type="project" value="UniProtKB-SubCell"/>
</dbReference>
<dbReference type="Proteomes" id="UP001208651">
    <property type="component" value="Unassembled WGS sequence"/>
</dbReference>
<dbReference type="PROSITE" id="PS50268">
    <property type="entry name" value="CADHERIN_2"/>
    <property type="match status" value="1"/>
</dbReference>
<evidence type="ECO:0000256" key="4">
    <source>
        <dbReference type="ARBA" id="ARBA00022737"/>
    </source>
</evidence>